<dbReference type="Pfam" id="PF13007">
    <property type="entry name" value="LZ_Tnp_IS66"/>
    <property type="match status" value="1"/>
</dbReference>
<dbReference type="InterPro" id="IPR004291">
    <property type="entry name" value="Transposase_IS66_central"/>
</dbReference>
<evidence type="ECO:0000313" key="7">
    <source>
        <dbReference type="Proteomes" id="UP000028878"/>
    </source>
</evidence>
<dbReference type="Proteomes" id="UP000028878">
    <property type="component" value="Unassembled WGS sequence"/>
</dbReference>
<organism evidence="6 7">
    <name type="scientific">Hydrogenophaga intermedia</name>
    <dbReference type="NCBI Taxonomy" id="65786"/>
    <lineage>
        <taxon>Bacteria</taxon>
        <taxon>Pseudomonadati</taxon>
        <taxon>Pseudomonadota</taxon>
        <taxon>Betaproteobacteria</taxon>
        <taxon>Burkholderiales</taxon>
        <taxon>Comamonadaceae</taxon>
        <taxon>Hydrogenophaga</taxon>
    </lineage>
</organism>
<evidence type="ECO:0000256" key="1">
    <source>
        <dbReference type="SAM" id="MobiDB-lite"/>
    </source>
</evidence>
<sequence length="526" mass="58480">MLEGTDPHTFDTSPADDAVLVPRDLFDRMEGDLKFKQAKIEALNFEIARLKRWRFGSSSESLEASMQAVLFDRILADTALEDRAAQDENQQPSAARRPKGQAVRQALPASLPRIEHHHEIEQTHCACGQAFKRIGQEVSEQLDCVPAQFFVLRHIRGKYACACCQTIQAAPMPAQIIDKGIPAAGLLAQVVVAKHDDHLPLYRQEEIYRRSGVHIARSSMAQWVGICGVRLAPLADALREFILRHSVIHADETPVSLLAPGRGKTKRAYVWVYRTTNFVARRAVLFDFAGSRAGEHPRRVLQGFGGTLVTDDYSGYHALHAQGRVTSALCMAHARRKLFEAHKLNASQIAGQAVTLIARLYEVEREARELEPEARLLLRQQRSRPVADALHAWLTAQRQTLANADVTAKAIDYSLSNWRALTRYLDDGNVPIDNNAAENAVRPLVVGRKNWLFVGSQQAGERAAVVMSLIESAKLNGHDPWAYLKDVFERLPTLKQRDLAQLLPHNWRPASDTATPTTALAAVPAA</sequence>
<dbReference type="PANTHER" id="PTHR33678:SF1">
    <property type="entry name" value="BLL1576 PROTEIN"/>
    <property type="match status" value="1"/>
</dbReference>
<accession>A0A1L1Q1E0</accession>
<gene>
    <name evidence="6" type="ORF">BN948_05076</name>
</gene>
<reference evidence="7" key="1">
    <citation type="submission" date="2014-02" db="EMBL/GenBank/DDBJ databases">
        <authorList>
            <person name="Gan H."/>
        </authorList>
    </citation>
    <scope>NUCLEOTIDE SEQUENCE [LARGE SCALE GENOMIC DNA]</scope>
    <source>
        <strain evidence="7">S1</strain>
    </source>
</reference>
<name>A0A1L1Q1E0_HYDIT</name>
<dbReference type="Pfam" id="PF03050">
    <property type="entry name" value="DDE_Tnp_IS66"/>
    <property type="match status" value="1"/>
</dbReference>
<protein>
    <submittedName>
        <fullName evidence="6">Transposase IS66 protein</fullName>
    </submittedName>
</protein>
<proteinExistence type="predicted"/>
<feature type="region of interest" description="Disordered" evidence="1">
    <location>
        <begin position="84"/>
        <end position="106"/>
    </location>
</feature>
<dbReference type="RefSeq" id="WP_202901799.1">
    <property type="nucleotide sequence ID" value="NZ_CCAE010000110.1"/>
</dbReference>
<dbReference type="InterPro" id="IPR039552">
    <property type="entry name" value="IS66_C"/>
</dbReference>
<feature type="domain" description="Transposase IS66 C-terminal" evidence="5">
    <location>
        <begin position="468"/>
        <end position="505"/>
    </location>
</feature>
<evidence type="ECO:0000259" key="5">
    <source>
        <dbReference type="Pfam" id="PF13817"/>
    </source>
</evidence>
<dbReference type="Pfam" id="PF13817">
    <property type="entry name" value="DDE_Tnp_IS66_C"/>
    <property type="match status" value="1"/>
</dbReference>
<feature type="domain" description="Transposase IS66 central" evidence="2">
    <location>
        <begin position="179"/>
        <end position="461"/>
    </location>
</feature>
<dbReference type="NCBIfam" id="NF033517">
    <property type="entry name" value="transpos_IS66"/>
    <property type="match status" value="1"/>
</dbReference>
<evidence type="ECO:0000259" key="4">
    <source>
        <dbReference type="Pfam" id="PF13007"/>
    </source>
</evidence>
<feature type="domain" description="Transposase IS66 zinc-finger binding" evidence="3">
    <location>
        <begin position="123"/>
        <end position="164"/>
    </location>
</feature>
<keyword evidence="7" id="KW-1185">Reference proteome</keyword>
<evidence type="ECO:0000313" key="6">
    <source>
        <dbReference type="EMBL" id="CDN90631.1"/>
    </source>
</evidence>
<dbReference type="EMBL" id="CCAE010000110">
    <property type="protein sequence ID" value="CDN90631.1"/>
    <property type="molecule type" value="Genomic_DNA"/>
</dbReference>
<dbReference type="InterPro" id="IPR052344">
    <property type="entry name" value="Transposase-related"/>
</dbReference>
<evidence type="ECO:0000259" key="2">
    <source>
        <dbReference type="Pfam" id="PF03050"/>
    </source>
</evidence>
<feature type="domain" description="Transposase TnpC homeodomain" evidence="4">
    <location>
        <begin position="43"/>
        <end position="115"/>
    </location>
</feature>
<dbReference type="InterPro" id="IPR024463">
    <property type="entry name" value="Transposase_TnpC_homeodom"/>
</dbReference>
<dbReference type="Pfam" id="PF13005">
    <property type="entry name" value="zf-IS66"/>
    <property type="match status" value="1"/>
</dbReference>
<dbReference type="InterPro" id="IPR024474">
    <property type="entry name" value="Znf_dom_IS66"/>
</dbReference>
<reference evidence="7" key="2">
    <citation type="submission" date="2014-11" db="EMBL/GenBank/DDBJ databases">
        <title>Draft genome sequence of Hydrogenophaga intermedia S1.</title>
        <authorList>
            <person name="Gan H.M."/>
            <person name="Chew T.H."/>
            <person name="Stolz A."/>
        </authorList>
    </citation>
    <scope>NUCLEOTIDE SEQUENCE [LARGE SCALE GENOMIC DNA]</scope>
    <source>
        <strain evidence="7">S1</strain>
    </source>
</reference>
<dbReference type="PANTHER" id="PTHR33678">
    <property type="entry name" value="BLL1576 PROTEIN"/>
    <property type="match status" value="1"/>
</dbReference>
<dbReference type="AlphaFoldDB" id="A0A1L1Q1E0"/>
<evidence type="ECO:0000259" key="3">
    <source>
        <dbReference type="Pfam" id="PF13005"/>
    </source>
</evidence>